<gene>
    <name evidence="1" type="ORF">APX70_200277</name>
</gene>
<accession>A0A3M2U0I0</accession>
<comment type="caution">
    <text evidence="1">The sequence shown here is derived from an EMBL/GenBank/DDBJ whole genome shotgun (WGS) entry which is preliminary data.</text>
</comment>
<name>A0A3M2U0I0_PSEYM</name>
<protein>
    <submittedName>
        <fullName evidence="1">Uncharacterized protein</fullName>
    </submittedName>
</protein>
<evidence type="ECO:0000313" key="2">
    <source>
        <dbReference type="Proteomes" id="UP000282378"/>
    </source>
</evidence>
<organism evidence="1 2">
    <name type="scientific">Pseudomonas syringae pv. maculicola</name>
    <dbReference type="NCBI Taxonomy" id="59511"/>
    <lineage>
        <taxon>Bacteria</taxon>
        <taxon>Pseudomonadati</taxon>
        <taxon>Pseudomonadota</taxon>
        <taxon>Gammaproteobacteria</taxon>
        <taxon>Pseudomonadales</taxon>
        <taxon>Pseudomonadaceae</taxon>
        <taxon>Pseudomonas</taxon>
    </lineage>
</organism>
<proteinExistence type="predicted"/>
<evidence type="ECO:0000313" key="1">
    <source>
        <dbReference type="EMBL" id="RML20413.1"/>
    </source>
</evidence>
<reference evidence="1 2" key="1">
    <citation type="submission" date="2018-08" db="EMBL/GenBank/DDBJ databases">
        <title>Recombination of ecologically and evolutionarily significant loci maintains genetic cohesion in the Pseudomonas syringae species complex.</title>
        <authorList>
            <person name="Dillon M."/>
            <person name="Thakur S."/>
            <person name="Almeida R.N.D."/>
            <person name="Weir B.S."/>
            <person name="Guttman D.S."/>
        </authorList>
    </citation>
    <scope>NUCLEOTIDE SEQUENCE [LARGE SCALE GENOMIC DNA]</scope>
    <source>
        <strain evidence="1 2">88_10</strain>
    </source>
</reference>
<dbReference type="Proteomes" id="UP000282378">
    <property type="component" value="Unassembled WGS sequence"/>
</dbReference>
<dbReference type="AlphaFoldDB" id="A0A3M2U0I0"/>
<sequence length="51" mass="5360">MTSMNIRAGMASQALPEVSIAARATPASRLPMMVSRHSHSVVTAPSSIVPR</sequence>
<dbReference type="EMBL" id="RBNL01004933">
    <property type="protein sequence ID" value="RML20413.1"/>
    <property type="molecule type" value="Genomic_DNA"/>
</dbReference>